<dbReference type="Gene3D" id="1.25.10.10">
    <property type="entry name" value="Leucine-rich Repeat Variant"/>
    <property type="match status" value="1"/>
</dbReference>
<proteinExistence type="inferred from homology"/>
<dbReference type="Proteomes" id="UP000594454">
    <property type="component" value="Chromosome 1"/>
</dbReference>
<dbReference type="InterPro" id="IPR001494">
    <property type="entry name" value="Importin-beta_N"/>
</dbReference>
<evidence type="ECO:0000256" key="4">
    <source>
        <dbReference type="ARBA" id="ARBA00022448"/>
    </source>
</evidence>
<dbReference type="GO" id="GO:0006606">
    <property type="term" value="P:protein import into nucleus"/>
    <property type="evidence" value="ECO:0007669"/>
    <property type="project" value="TreeGrafter"/>
</dbReference>
<keyword evidence="4" id="KW-0813">Transport</keyword>
<comment type="subcellular location">
    <subcellularLocation>
        <location evidence="2">Cytoplasm</location>
    </subcellularLocation>
    <subcellularLocation>
        <location evidence="1">Nucleus</location>
    </subcellularLocation>
</comment>
<evidence type="ECO:0000256" key="2">
    <source>
        <dbReference type="ARBA" id="ARBA00004496"/>
    </source>
</evidence>
<dbReference type="InterPro" id="IPR016024">
    <property type="entry name" value="ARM-type_fold"/>
</dbReference>
<dbReference type="FunCoup" id="A0A7R8UBE3">
    <property type="interactions" value="1726"/>
</dbReference>
<keyword evidence="7" id="KW-0539">Nucleus</keyword>
<evidence type="ECO:0000313" key="9">
    <source>
        <dbReference type="EMBL" id="CAD7077446.1"/>
    </source>
</evidence>
<dbReference type="InterPro" id="IPR058669">
    <property type="entry name" value="TPR_IPO7/11-like"/>
</dbReference>
<dbReference type="PANTHER" id="PTHR10997:SF7">
    <property type="entry name" value="IMPORTIN-11"/>
    <property type="match status" value="1"/>
</dbReference>
<dbReference type="GO" id="GO:0005829">
    <property type="term" value="C:cytosol"/>
    <property type="evidence" value="ECO:0007669"/>
    <property type="project" value="TreeGrafter"/>
</dbReference>
<dbReference type="AlphaFoldDB" id="A0A7R8UBE3"/>
<keyword evidence="5" id="KW-0963">Cytoplasm</keyword>
<dbReference type="EMBL" id="LR899009">
    <property type="protein sequence ID" value="CAD7077446.1"/>
    <property type="molecule type" value="Genomic_DNA"/>
</dbReference>
<dbReference type="SMART" id="SM00913">
    <property type="entry name" value="IBN_N"/>
    <property type="match status" value="1"/>
</dbReference>
<dbReference type="Pfam" id="PF25758">
    <property type="entry name" value="TPR_IPO11"/>
    <property type="match status" value="1"/>
</dbReference>
<dbReference type="InterPro" id="IPR011989">
    <property type="entry name" value="ARM-like"/>
</dbReference>
<keyword evidence="6" id="KW-0653">Protein transport</keyword>
<dbReference type="PROSITE" id="PS50166">
    <property type="entry name" value="IMPORTIN_B_NT"/>
    <property type="match status" value="1"/>
</dbReference>
<evidence type="ECO:0000259" key="8">
    <source>
        <dbReference type="PROSITE" id="PS50166"/>
    </source>
</evidence>
<comment type="similarity">
    <text evidence="3">Belongs to the importin beta family.</text>
</comment>
<evidence type="ECO:0000256" key="5">
    <source>
        <dbReference type="ARBA" id="ARBA00022490"/>
    </source>
</evidence>
<accession>A0A7R8UBE3</accession>
<evidence type="ECO:0000256" key="7">
    <source>
        <dbReference type="ARBA" id="ARBA00023242"/>
    </source>
</evidence>
<keyword evidence="10" id="KW-1185">Reference proteome</keyword>
<protein>
    <recommendedName>
        <fullName evidence="8">Importin N-terminal domain-containing protein</fullName>
    </recommendedName>
</protein>
<organism evidence="9 10">
    <name type="scientific">Hermetia illucens</name>
    <name type="common">Black soldier fly</name>
    <dbReference type="NCBI Taxonomy" id="343691"/>
    <lineage>
        <taxon>Eukaryota</taxon>
        <taxon>Metazoa</taxon>
        <taxon>Ecdysozoa</taxon>
        <taxon>Arthropoda</taxon>
        <taxon>Hexapoda</taxon>
        <taxon>Insecta</taxon>
        <taxon>Pterygota</taxon>
        <taxon>Neoptera</taxon>
        <taxon>Endopterygota</taxon>
        <taxon>Diptera</taxon>
        <taxon>Brachycera</taxon>
        <taxon>Stratiomyomorpha</taxon>
        <taxon>Stratiomyidae</taxon>
        <taxon>Hermetiinae</taxon>
        <taxon>Hermetia</taxon>
    </lineage>
</organism>
<gene>
    <name evidence="9" type="ORF">HERILL_LOCUS791</name>
</gene>
<dbReference type="InParanoid" id="A0A7R8UBE3"/>
<evidence type="ECO:0000313" key="10">
    <source>
        <dbReference type="Proteomes" id="UP000594454"/>
    </source>
</evidence>
<dbReference type="OrthoDB" id="361693at2759"/>
<dbReference type="InterPro" id="IPR013713">
    <property type="entry name" value="XPO2_central"/>
</dbReference>
<dbReference type="Pfam" id="PF08506">
    <property type="entry name" value="Cse1"/>
    <property type="match status" value="1"/>
</dbReference>
<feature type="domain" description="Importin N-terminal" evidence="8">
    <location>
        <begin position="27"/>
        <end position="99"/>
    </location>
</feature>
<reference evidence="9 10" key="1">
    <citation type="submission" date="2020-11" db="EMBL/GenBank/DDBJ databases">
        <authorList>
            <person name="Wallbank WR R."/>
            <person name="Pardo Diaz C."/>
            <person name="Kozak K."/>
            <person name="Martin S."/>
            <person name="Jiggins C."/>
            <person name="Moest M."/>
            <person name="Warren A I."/>
            <person name="Generalovic N T."/>
            <person name="Byers J.R.P. K."/>
            <person name="Montejo-Kovacevich G."/>
            <person name="Yen C E."/>
        </authorList>
    </citation>
    <scope>NUCLEOTIDE SEQUENCE [LARGE SCALE GENOMIC DNA]</scope>
</reference>
<dbReference type="GO" id="GO:0005635">
    <property type="term" value="C:nuclear envelope"/>
    <property type="evidence" value="ECO:0007669"/>
    <property type="project" value="TreeGrafter"/>
</dbReference>
<dbReference type="OMA" id="SFHYVFH"/>
<evidence type="ECO:0000256" key="1">
    <source>
        <dbReference type="ARBA" id="ARBA00004123"/>
    </source>
</evidence>
<dbReference type="GO" id="GO:0031267">
    <property type="term" value="F:small GTPase binding"/>
    <property type="evidence" value="ECO:0007669"/>
    <property type="project" value="InterPro"/>
</dbReference>
<name>A0A7R8UBE3_HERIL</name>
<sequence>METSPEHMVFQALQAACSQNTDFIKQAEEKLTQWETEPGFHRTLLNIFLNISLDVNVRWMAAVYFKNGVNKYWRVNAKNEIAREEKVQIRSQLMSNFNEPVSQVAVQIAVLVGKIARFDCPREWPELLPALMEAVRTGPALQQHRSLLVLQQVIKSLSSKRMMADKKVFEEITKSIYFPVLNFWDAFTTSFFQSLQERAPPEDTLMFLEKATLSLRILKKLTIYGFYKPHNSENCMMFLESIFRRVKECLQCRYELRMSNQSDNLLSLLEKFILKQTKILNEFLEHHPLSFVLFVASALEFSFHYIFYTGTNMIFTQNNKNTFLNFCIQCINLMKNILSSTAYNADAQDMYLNESVPIAVNAKNEFFTKERLNFICEKLITQYFVLTESELDLWADDPEAYISDEGGESWKYALRPCAETFFTTLFTKFRSDMTAEVSKYIRKVQEITLTPESDLRDILLKDAIYNAAGISAFNLFDEVDFDAWFTNQLIQEASIKTDNFRIIRRRGIWLIGKWSGVKLLRDLRPKVYELCLDLLRQNENMAVRLEASKTLMATLDDFEFEPQSFLPYLEPSFSALFILLKEAKECETKMNILNTMSFVIDKMSDNISSQADNLIVYLPLLWKESTDHNMLRCAIISTLHQIVKALCEIPSNLAPFLYPVIAISTNVKESCHIYLIEEGLELWLAVLENSTVLCPELFNLSENLLPIIEISSENLRIVLNIMEAYVVLSPDVYLRRYGRNIVSTCAYLLSDLRPEGIVMILKLFETCLRADVAISLELLRPVLPRIFKEICDDKHYPMVMTMYLAVIARVLISSQAVFVEALQDVDVPNALERILDIWLLKMPLVSQTEKRKLLSLALASIITVDSPIVQMRFASILQDIAECLKDIMREDLDGVLTDALLYDEDTHTALIDDIDYKTHHSKRCRQLCMNDPVHRIVLVEYLQSQLRHIRTNVGEEKFKSLMLTIDTAILRNLSEFIDLYIEIPQTEYI</sequence>
<evidence type="ECO:0000256" key="3">
    <source>
        <dbReference type="ARBA" id="ARBA00007991"/>
    </source>
</evidence>
<dbReference type="Pfam" id="PF03810">
    <property type="entry name" value="IBN_N"/>
    <property type="match status" value="1"/>
</dbReference>
<dbReference type="SUPFAM" id="SSF48371">
    <property type="entry name" value="ARM repeat"/>
    <property type="match status" value="1"/>
</dbReference>
<dbReference type="PANTHER" id="PTHR10997">
    <property type="entry name" value="IMPORTIN-7, 8, 11"/>
    <property type="match status" value="1"/>
</dbReference>
<evidence type="ECO:0000256" key="6">
    <source>
        <dbReference type="ARBA" id="ARBA00022927"/>
    </source>
</evidence>